<dbReference type="GO" id="GO:0042941">
    <property type="term" value="P:D-alanine transmembrane transport"/>
    <property type="evidence" value="ECO:0007669"/>
    <property type="project" value="TreeGrafter"/>
</dbReference>
<feature type="transmembrane region" description="Helical" evidence="10">
    <location>
        <begin position="6"/>
        <end position="31"/>
    </location>
</feature>
<gene>
    <name evidence="11" type="ORF">AAV32_05485</name>
    <name evidence="12" type="ORF">EV679_1523</name>
</gene>
<comment type="similarity">
    <text evidence="9">Belongs to the binding-protein-dependent transport system permease family. LivHM subfamily.</text>
</comment>
<name>A0A171KUD3_9BURK</name>
<dbReference type="AlphaFoldDB" id="A0A171KUD3"/>
<evidence type="ECO:0000256" key="10">
    <source>
        <dbReference type="SAM" id="Phobius"/>
    </source>
</evidence>
<feature type="transmembrane region" description="Helical" evidence="10">
    <location>
        <begin position="94"/>
        <end position="116"/>
    </location>
</feature>
<dbReference type="InterPro" id="IPR052157">
    <property type="entry name" value="BCAA_transport_permease"/>
</dbReference>
<dbReference type="GO" id="GO:0015808">
    <property type="term" value="P:L-alanine transport"/>
    <property type="evidence" value="ECO:0007669"/>
    <property type="project" value="TreeGrafter"/>
</dbReference>
<keyword evidence="8 10" id="KW-0472">Membrane</keyword>
<accession>A0A171KUD3</accession>
<dbReference type="STRING" id="206506.AAV32_05485"/>
<dbReference type="EMBL" id="SGWZ01000002">
    <property type="protein sequence ID" value="RZS70130.1"/>
    <property type="molecule type" value="Genomic_DNA"/>
</dbReference>
<dbReference type="GeneID" id="99726165"/>
<feature type="transmembrane region" description="Helical" evidence="10">
    <location>
        <begin position="254"/>
        <end position="278"/>
    </location>
</feature>
<evidence type="ECO:0000256" key="8">
    <source>
        <dbReference type="ARBA" id="ARBA00023136"/>
    </source>
</evidence>
<dbReference type="GO" id="GO:1903806">
    <property type="term" value="P:L-isoleucine import across plasma membrane"/>
    <property type="evidence" value="ECO:0007669"/>
    <property type="project" value="TreeGrafter"/>
</dbReference>
<evidence type="ECO:0000313" key="14">
    <source>
        <dbReference type="Proteomes" id="UP000292039"/>
    </source>
</evidence>
<dbReference type="GO" id="GO:0015190">
    <property type="term" value="F:L-leucine transmembrane transporter activity"/>
    <property type="evidence" value="ECO:0007669"/>
    <property type="project" value="TreeGrafter"/>
</dbReference>
<dbReference type="Pfam" id="PF02653">
    <property type="entry name" value="BPD_transp_2"/>
    <property type="match status" value="1"/>
</dbReference>
<dbReference type="GO" id="GO:0005304">
    <property type="term" value="F:L-valine transmembrane transporter activity"/>
    <property type="evidence" value="ECO:0007669"/>
    <property type="project" value="TreeGrafter"/>
</dbReference>
<evidence type="ECO:0000256" key="2">
    <source>
        <dbReference type="ARBA" id="ARBA00022448"/>
    </source>
</evidence>
<keyword evidence="13" id="KW-1185">Reference proteome</keyword>
<dbReference type="Proteomes" id="UP000078084">
    <property type="component" value="Unassembled WGS sequence"/>
</dbReference>
<evidence type="ECO:0000256" key="4">
    <source>
        <dbReference type="ARBA" id="ARBA00022519"/>
    </source>
</evidence>
<dbReference type="Proteomes" id="UP000292039">
    <property type="component" value="Unassembled WGS sequence"/>
</dbReference>
<keyword evidence="7 10" id="KW-1133">Transmembrane helix</keyword>
<feature type="transmembrane region" description="Helical" evidence="10">
    <location>
        <begin position="62"/>
        <end position="82"/>
    </location>
</feature>
<keyword evidence="2" id="KW-0813">Transport</keyword>
<dbReference type="CDD" id="cd06582">
    <property type="entry name" value="TM_PBP1_LivH_like"/>
    <property type="match status" value="1"/>
</dbReference>
<dbReference type="GO" id="GO:0015188">
    <property type="term" value="F:L-isoleucine transmembrane transporter activity"/>
    <property type="evidence" value="ECO:0007669"/>
    <property type="project" value="TreeGrafter"/>
</dbReference>
<dbReference type="GO" id="GO:0015192">
    <property type="term" value="F:L-phenylalanine transmembrane transporter activity"/>
    <property type="evidence" value="ECO:0007669"/>
    <property type="project" value="TreeGrafter"/>
</dbReference>
<protein>
    <submittedName>
        <fullName evidence="11">ABC transporter permease</fullName>
    </submittedName>
    <submittedName>
        <fullName evidence="12">Amino acid/amide ABC transporter membrane protein 1 (HAAT family)</fullName>
    </submittedName>
</protein>
<keyword evidence="6" id="KW-0029">Amino-acid transport</keyword>
<organism evidence="11 13">
    <name type="scientific">Kerstersia gyiorum</name>
    <dbReference type="NCBI Taxonomy" id="206506"/>
    <lineage>
        <taxon>Bacteria</taxon>
        <taxon>Pseudomonadati</taxon>
        <taxon>Pseudomonadota</taxon>
        <taxon>Betaproteobacteria</taxon>
        <taxon>Burkholderiales</taxon>
        <taxon>Alcaligenaceae</taxon>
        <taxon>Kerstersia</taxon>
    </lineage>
</organism>
<sequence>MSGTFFINLILNGLIEGMVIALPALALTLVLDISKFPNVAVGDTMTVGAYAALAFQSVGLPYFALSVGGAMAVCMVLSLATWHFVFRRLSKASMVVNLLAAVGLAFMMRSVLQLLVSSQPQVYDFPLVRAWNFHGVRLLPADLWVLLTSVATLLVVFGIFRYTDLGRRLRAIADNPELARASAIRSRWPVWFLWALFGALSALGGVLIASKSVLLPEFGWEFVIPAFSAVILGGIGNPVGAVLGAVLMGVAQELSVAFVGPSYKIVVSFAVLILVLMLRPSGLLGTVEKSR</sequence>
<keyword evidence="5 10" id="KW-0812">Transmembrane</keyword>
<reference evidence="11 13" key="1">
    <citation type="submission" date="2015-04" db="EMBL/GenBank/DDBJ databases">
        <title>Genome sequence of Kerstersia gyiorum CG1.</title>
        <authorList>
            <person name="Greninger A.L."/>
            <person name="Kozyreva V."/>
            <person name="Chaturvedi V."/>
        </authorList>
    </citation>
    <scope>NUCLEOTIDE SEQUENCE [LARGE SCALE GENOMIC DNA]</scope>
    <source>
        <strain evidence="11 13">CG1</strain>
    </source>
</reference>
<dbReference type="PANTHER" id="PTHR11795:SF371">
    <property type="entry name" value="HIGH-AFFINITY BRANCHED-CHAIN AMINO ACID TRANSPORT SYSTEM PERMEASE PROTEIN LIVH"/>
    <property type="match status" value="1"/>
</dbReference>
<dbReference type="PANTHER" id="PTHR11795">
    <property type="entry name" value="BRANCHED-CHAIN AMINO ACID TRANSPORT SYSTEM PERMEASE PROTEIN LIVH"/>
    <property type="match status" value="1"/>
</dbReference>
<evidence type="ECO:0000256" key="6">
    <source>
        <dbReference type="ARBA" id="ARBA00022970"/>
    </source>
</evidence>
<keyword evidence="3" id="KW-1003">Cell membrane</keyword>
<evidence type="ECO:0000313" key="12">
    <source>
        <dbReference type="EMBL" id="RZS70130.1"/>
    </source>
</evidence>
<feature type="transmembrane region" description="Helical" evidence="10">
    <location>
        <begin position="143"/>
        <end position="160"/>
    </location>
</feature>
<dbReference type="EMBL" id="LBNE01000002">
    <property type="protein sequence ID" value="KKO72500.1"/>
    <property type="molecule type" value="Genomic_DNA"/>
</dbReference>
<comment type="caution">
    <text evidence="11">The sequence shown here is derived from an EMBL/GenBank/DDBJ whole genome shotgun (WGS) entry which is preliminary data.</text>
</comment>
<evidence type="ECO:0000256" key="9">
    <source>
        <dbReference type="ARBA" id="ARBA00037998"/>
    </source>
</evidence>
<proteinExistence type="inferred from homology"/>
<evidence type="ECO:0000256" key="1">
    <source>
        <dbReference type="ARBA" id="ARBA00004651"/>
    </source>
</evidence>
<comment type="subcellular location">
    <subcellularLocation>
        <location evidence="1">Cell membrane</location>
        <topology evidence="1">Multi-pass membrane protein</topology>
    </subcellularLocation>
</comment>
<dbReference type="PATRIC" id="fig|206506.3.peg.1176"/>
<dbReference type="RefSeq" id="WP_068368605.1">
    <property type="nucleotide sequence ID" value="NZ_CBCSEB010000014.1"/>
</dbReference>
<dbReference type="GO" id="GO:0005886">
    <property type="term" value="C:plasma membrane"/>
    <property type="evidence" value="ECO:0007669"/>
    <property type="project" value="UniProtKB-SubCell"/>
</dbReference>
<dbReference type="InterPro" id="IPR001851">
    <property type="entry name" value="ABC_transp_permease"/>
</dbReference>
<evidence type="ECO:0000256" key="7">
    <source>
        <dbReference type="ARBA" id="ARBA00022989"/>
    </source>
</evidence>
<evidence type="ECO:0000313" key="13">
    <source>
        <dbReference type="Proteomes" id="UP000078084"/>
    </source>
</evidence>
<keyword evidence="4" id="KW-0997">Cell inner membrane</keyword>
<feature type="transmembrane region" description="Helical" evidence="10">
    <location>
        <begin position="190"/>
        <end position="210"/>
    </location>
</feature>
<evidence type="ECO:0000313" key="11">
    <source>
        <dbReference type="EMBL" id="KKO72500.1"/>
    </source>
</evidence>
<evidence type="ECO:0000256" key="5">
    <source>
        <dbReference type="ARBA" id="ARBA00022692"/>
    </source>
</evidence>
<evidence type="ECO:0000256" key="3">
    <source>
        <dbReference type="ARBA" id="ARBA00022475"/>
    </source>
</evidence>
<reference evidence="12 14" key="2">
    <citation type="submission" date="2019-02" db="EMBL/GenBank/DDBJ databases">
        <title>Genomic Encyclopedia of Type Strains, Phase IV (KMG-IV): sequencing the most valuable type-strain genomes for metagenomic binning, comparative biology and taxonomic classification.</title>
        <authorList>
            <person name="Goeker M."/>
        </authorList>
    </citation>
    <scope>NUCLEOTIDE SEQUENCE [LARGE SCALE GENOMIC DNA]</scope>
    <source>
        <strain evidence="12 14">DSM 16618</strain>
    </source>
</reference>
<feature type="transmembrane region" description="Helical" evidence="10">
    <location>
        <begin position="222"/>
        <end position="247"/>
    </location>
</feature>